<evidence type="ECO:0000313" key="4">
    <source>
        <dbReference type="Proteomes" id="UP000799757"/>
    </source>
</evidence>
<organism evidence="3 4">
    <name type="scientific">Melanomma pulvis-pyrius CBS 109.77</name>
    <dbReference type="NCBI Taxonomy" id="1314802"/>
    <lineage>
        <taxon>Eukaryota</taxon>
        <taxon>Fungi</taxon>
        <taxon>Dikarya</taxon>
        <taxon>Ascomycota</taxon>
        <taxon>Pezizomycotina</taxon>
        <taxon>Dothideomycetes</taxon>
        <taxon>Pleosporomycetidae</taxon>
        <taxon>Pleosporales</taxon>
        <taxon>Melanommataceae</taxon>
        <taxon>Melanomma</taxon>
    </lineage>
</organism>
<dbReference type="GO" id="GO:0005506">
    <property type="term" value="F:iron ion binding"/>
    <property type="evidence" value="ECO:0007669"/>
    <property type="project" value="InterPro"/>
</dbReference>
<dbReference type="InterPro" id="IPR001128">
    <property type="entry name" value="Cyt_P450"/>
</dbReference>
<dbReference type="GO" id="GO:0004497">
    <property type="term" value="F:monooxygenase activity"/>
    <property type="evidence" value="ECO:0007669"/>
    <property type="project" value="UniProtKB-KW"/>
</dbReference>
<dbReference type="Pfam" id="PF00067">
    <property type="entry name" value="p450"/>
    <property type="match status" value="1"/>
</dbReference>
<feature type="binding site" description="axial binding residue" evidence="1">
    <location>
        <position position="450"/>
    </location>
    <ligand>
        <name>heme</name>
        <dbReference type="ChEBI" id="CHEBI:30413"/>
    </ligand>
    <ligandPart>
        <name>Fe</name>
        <dbReference type="ChEBI" id="CHEBI:18248"/>
    </ligandPart>
</feature>
<dbReference type="AlphaFoldDB" id="A0A6A6XHV3"/>
<keyword evidence="1" id="KW-0349">Heme</keyword>
<dbReference type="SUPFAM" id="SSF48264">
    <property type="entry name" value="Cytochrome P450"/>
    <property type="match status" value="1"/>
</dbReference>
<evidence type="ECO:0000256" key="1">
    <source>
        <dbReference type="PIRSR" id="PIRSR602401-1"/>
    </source>
</evidence>
<keyword evidence="1" id="KW-0479">Metal-binding</keyword>
<gene>
    <name evidence="3" type="ORF">K505DRAFT_239754</name>
</gene>
<accession>A0A6A6XHV3</accession>
<reference evidence="3" key="1">
    <citation type="journal article" date="2020" name="Stud. Mycol.">
        <title>101 Dothideomycetes genomes: a test case for predicting lifestyles and emergence of pathogens.</title>
        <authorList>
            <person name="Haridas S."/>
            <person name="Albert R."/>
            <person name="Binder M."/>
            <person name="Bloem J."/>
            <person name="Labutti K."/>
            <person name="Salamov A."/>
            <person name="Andreopoulos B."/>
            <person name="Baker S."/>
            <person name="Barry K."/>
            <person name="Bills G."/>
            <person name="Bluhm B."/>
            <person name="Cannon C."/>
            <person name="Castanera R."/>
            <person name="Culley D."/>
            <person name="Daum C."/>
            <person name="Ezra D."/>
            <person name="Gonzalez J."/>
            <person name="Henrissat B."/>
            <person name="Kuo A."/>
            <person name="Liang C."/>
            <person name="Lipzen A."/>
            <person name="Lutzoni F."/>
            <person name="Magnuson J."/>
            <person name="Mondo S."/>
            <person name="Nolan M."/>
            <person name="Ohm R."/>
            <person name="Pangilinan J."/>
            <person name="Park H.-J."/>
            <person name="Ramirez L."/>
            <person name="Alfaro M."/>
            <person name="Sun H."/>
            <person name="Tritt A."/>
            <person name="Yoshinaga Y."/>
            <person name="Zwiers L.-H."/>
            <person name="Turgeon B."/>
            <person name="Goodwin S."/>
            <person name="Spatafora J."/>
            <person name="Crous P."/>
            <person name="Grigoriev I."/>
        </authorList>
    </citation>
    <scope>NUCLEOTIDE SEQUENCE</scope>
    <source>
        <strain evidence="3">CBS 109.77</strain>
    </source>
</reference>
<comment type="cofactor">
    <cofactor evidence="1">
        <name>heme</name>
        <dbReference type="ChEBI" id="CHEBI:30413"/>
    </cofactor>
</comment>
<dbReference type="EMBL" id="MU001857">
    <property type="protein sequence ID" value="KAF2795475.1"/>
    <property type="molecule type" value="Genomic_DNA"/>
</dbReference>
<evidence type="ECO:0000256" key="2">
    <source>
        <dbReference type="SAM" id="SignalP"/>
    </source>
</evidence>
<sequence>MLLAYLLVKVVIYNLFFHPLANTPGPLLARISVLPSFYHACKGDRHIWIWRNFQVYGDTFRAAPNLVLFNTPRAHADIYAARANTTRSGFYRAWKRGKDDVNTINSIDPLIHARKRKTLNLAFTEQSLKAAGPLMAVHVDRWIELLTSDANESEIWSTPRDMATWIDALVFDILGDLCFGESFDTKEPGENKLKKLPHLIMKQVSIGYMLSKSGLFNLVLWLQPRGLYALQERIRHADVKEYNAFVQGRVHGRIAAHKAGEKATRHDMFHFLLTATETDTNLPAYTDSNHLLAEARLLVLAGTDTSAATLCGLFFYLAHNPRVLAKLNAEIRSTFASVQEIMLGPSLSKCQYLRACIDEALRLAPPAPSELPREVLPGGAVIQGQFYPPGTVVGCSAWSMGRDEAIYGDAYTFRPERWIPSSHLDTLNSEDQVRNLKKIFHPFSTGSSDCAGRNVAMLELLLVCARTVWKTDIRVAPGFKDGEGRPELGWGQRSRDQFIVKDAFLSLKEGPVLQFRQRLE</sequence>
<feature type="signal peptide" evidence="2">
    <location>
        <begin position="1"/>
        <end position="22"/>
    </location>
</feature>
<protein>
    <submittedName>
        <fullName evidence="3">Benzoate 4-monooxygenase cytochrome P450</fullName>
    </submittedName>
</protein>
<keyword evidence="3" id="KW-0503">Monooxygenase</keyword>
<dbReference type="PRINTS" id="PR00385">
    <property type="entry name" value="P450"/>
</dbReference>
<keyword evidence="4" id="KW-1185">Reference proteome</keyword>
<dbReference type="Gene3D" id="1.10.630.10">
    <property type="entry name" value="Cytochrome P450"/>
    <property type="match status" value="1"/>
</dbReference>
<dbReference type="GO" id="GO:0016705">
    <property type="term" value="F:oxidoreductase activity, acting on paired donors, with incorporation or reduction of molecular oxygen"/>
    <property type="evidence" value="ECO:0007669"/>
    <property type="project" value="InterPro"/>
</dbReference>
<name>A0A6A6XHV3_9PLEO</name>
<dbReference type="OrthoDB" id="1470350at2759"/>
<keyword evidence="3" id="KW-0560">Oxidoreductase</keyword>
<evidence type="ECO:0000313" key="3">
    <source>
        <dbReference type="EMBL" id="KAF2795475.1"/>
    </source>
</evidence>
<dbReference type="InterPro" id="IPR036396">
    <property type="entry name" value="Cyt_P450_sf"/>
</dbReference>
<dbReference type="PANTHER" id="PTHR24305">
    <property type="entry name" value="CYTOCHROME P450"/>
    <property type="match status" value="1"/>
</dbReference>
<dbReference type="CDD" id="cd11061">
    <property type="entry name" value="CYP67-like"/>
    <property type="match status" value="1"/>
</dbReference>
<dbReference type="Proteomes" id="UP000799757">
    <property type="component" value="Unassembled WGS sequence"/>
</dbReference>
<keyword evidence="2" id="KW-0732">Signal</keyword>
<dbReference type="PRINTS" id="PR00463">
    <property type="entry name" value="EP450I"/>
</dbReference>
<dbReference type="PANTHER" id="PTHR24305:SF226">
    <property type="entry name" value="CYTOCHROME P450 MONOOXYGENASE"/>
    <property type="match status" value="1"/>
</dbReference>
<proteinExistence type="predicted"/>
<feature type="chain" id="PRO_5025466622" evidence="2">
    <location>
        <begin position="23"/>
        <end position="520"/>
    </location>
</feature>
<keyword evidence="1" id="KW-0408">Iron</keyword>
<dbReference type="GO" id="GO:0020037">
    <property type="term" value="F:heme binding"/>
    <property type="evidence" value="ECO:0007669"/>
    <property type="project" value="InterPro"/>
</dbReference>
<dbReference type="InterPro" id="IPR050121">
    <property type="entry name" value="Cytochrome_P450_monoxygenase"/>
</dbReference>
<dbReference type="InterPro" id="IPR002401">
    <property type="entry name" value="Cyt_P450_E_grp-I"/>
</dbReference>